<dbReference type="EMBL" id="CYUD01000001">
    <property type="protein sequence ID" value="CUJ84583.1"/>
    <property type="molecule type" value="Genomic_DNA"/>
</dbReference>
<dbReference type="PANTHER" id="PTHR11929:SF194">
    <property type="entry name" value="ALPHA-(1,3)-FUCOSYLTRANSFERASE 10"/>
    <property type="match status" value="1"/>
</dbReference>
<dbReference type="Proteomes" id="UP000051260">
    <property type="component" value="Unassembled WGS sequence"/>
</dbReference>
<reference evidence="2" key="1">
    <citation type="submission" date="2015-09" db="EMBL/GenBank/DDBJ databases">
        <authorList>
            <person name="Rodrigo-Torres L."/>
            <person name="Arahal D.R."/>
        </authorList>
    </citation>
    <scope>NUCLEOTIDE SEQUENCE [LARGE SCALE GENOMIC DNA]</scope>
    <source>
        <strain evidence="2">CECT 5091</strain>
    </source>
</reference>
<dbReference type="InterPro" id="IPR038577">
    <property type="entry name" value="GT10-like_C_sf"/>
</dbReference>
<evidence type="ECO:0000313" key="2">
    <source>
        <dbReference type="Proteomes" id="UP000051260"/>
    </source>
</evidence>
<dbReference type="InterPro" id="IPR001503">
    <property type="entry name" value="Glyco_trans_10"/>
</dbReference>
<dbReference type="STRING" id="1715692.RUE5091_00236"/>
<proteinExistence type="predicted"/>
<evidence type="ECO:0000313" key="1">
    <source>
        <dbReference type="EMBL" id="CUJ84583.1"/>
    </source>
</evidence>
<dbReference type="GO" id="GO:0046920">
    <property type="term" value="F:alpha-(1-&gt;3)-fucosyltransferase activity"/>
    <property type="evidence" value="ECO:0007669"/>
    <property type="project" value="TreeGrafter"/>
</dbReference>
<gene>
    <name evidence="1" type="ORF">RUE5091_00236</name>
</gene>
<accession>A0A0P1IMP8</accession>
<dbReference type="OrthoDB" id="9791032at2"/>
<dbReference type="GO" id="GO:0016020">
    <property type="term" value="C:membrane"/>
    <property type="evidence" value="ECO:0007669"/>
    <property type="project" value="InterPro"/>
</dbReference>
<sequence>MTQPAIAILPYGHRLGPKLASVPLSELIWPEGCPDRLIGKTIGELERTDHLIMYPNSTVHLRLRRGTHARISLMMGEPSAIHAKHDRMLRYTWRRFFRVLTFHDVLLQSIPNAVFLPYGVTMVPDWQNLKVEKTNSCSLIASAKRDLEGHQLRHSVIDWVRETGADVDIMGRGYTPFDLKSDGLASYRYSVVIENVREKNYFSEKLTDAILCSTIPIYWGCPNICDFFDTSGMILCETEEDIHRAVQSASVKDFAARLPRLQAIQQQAAEYGDFEGRAVRALCAELGAASD</sequence>
<organism evidence="1 2">
    <name type="scientific">Ruegeria denitrificans</name>
    <dbReference type="NCBI Taxonomy" id="1715692"/>
    <lineage>
        <taxon>Bacteria</taxon>
        <taxon>Pseudomonadati</taxon>
        <taxon>Pseudomonadota</taxon>
        <taxon>Alphaproteobacteria</taxon>
        <taxon>Rhodobacterales</taxon>
        <taxon>Roseobacteraceae</taxon>
        <taxon>Ruegeria</taxon>
    </lineage>
</organism>
<dbReference type="RefSeq" id="WP_058280039.1">
    <property type="nucleotide sequence ID" value="NZ_CYUD01000001.1"/>
</dbReference>
<protein>
    <recommendedName>
        <fullName evidence="3">Glycosyltransferase family 10 (Fucosyltransferase)</fullName>
    </recommendedName>
</protein>
<keyword evidence="2" id="KW-1185">Reference proteome</keyword>
<dbReference type="SUPFAM" id="SSF53756">
    <property type="entry name" value="UDP-Glycosyltransferase/glycogen phosphorylase"/>
    <property type="match status" value="1"/>
</dbReference>
<dbReference type="PANTHER" id="PTHR11929">
    <property type="entry name" value="ALPHA- 1,3 -FUCOSYLTRANSFERASE"/>
    <property type="match status" value="1"/>
</dbReference>
<name>A0A0P1IMP8_9RHOB</name>
<dbReference type="Gene3D" id="3.40.50.11660">
    <property type="entry name" value="Glycosyl transferase family 10, C-terminal domain"/>
    <property type="match status" value="1"/>
</dbReference>
<evidence type="ECO:0008006" key="3">
    <source>
        <dbReference type="Google" id="ProtNLM"/>
    </source>
</evidence>
<dbReference type="AlphaFoldDB" id="A0A0P1IMP8"/>